<feature type="region of interest" description="Disordered" evidence="1">
    <location>
        <begin position="41"/>
        <end position="60"/>
    </location>
</feature>
<dbReference type="SMART" id="SM00710">
    <property type="entry name" value="PbH1"/>
    <property type="match status" value="3"/>
</dbReference>
<name>A0A101FSX7_9EURY</name>
<evidence type="ECO:0000259" key="3">
    <source>
        <dbReference type="SMART" id="SM00722"/>
    </source>
</evidence>
<evidence type="ECO:0000313" key="7">
    <source>
        <dbReference type="Proteomes" id="UP000057043"/>
    </source>
</evidence>
<reference evidence="6 7" key="2">
    <citation type="journal article" date="2015" name="MBio">
        <title>Genome-Resolved Metagenomic Analysis Reveals Roles for Candidate Phyla and Other Microbial Community Members in Biogeochemical Transformations in Oil Reservoirs.</title>
        <authorList>
            <person name="Hu P."/>
            <person name="Tom L."/>
            <person name="Singh A."/>
            <person name="Thomas B.C."/>
            <person name="Baker B.J."/>
            <person name="Piceno Y.M."/>
            <person name="Andersen G.L."/>
            <person name="Banfield J.F."/>
        </authorList>
    </citation>
    <scope>NUCLEOTIDE SEQUENCE [LARGE SCALE GENOMIC DNA]</scope>
    <source>
        <strain evidence="4">57_489</strain>
    </source>
</reference>
<sequence length="648" mass="69495">MLRCAPQQASGRTTARFTLYIFLASKAFIIQSPLARFMNRSSRSVPGGEDDGESMGRHLSRPHPLPIPVLIALTLFMMGSAMGATLTVGPRESIQTAIDGAGEGDVIVVEAGVYMEKLVLDEGIVLRGIGRPKIDAGGSGSGITLQSEGAVVLGFEVSGSGPGEREAGIRVLAENCTVTDNLVVGNGIGILLQDVKGVIIRRNEVLRNEVGIFLETSRGNEISSNRIAENGEGIHVARNNIFESITASDSGGVSIKYRPKTEASTLMVSEIGYSGAYQGNIVSRNELLNNGQNAYDDGDNLWYDGEVGNHYDDFDAIDEGCRDRNRDGVCDSTREIPGGSSVDKYPVASEDAVRRYRNVSGDFELILYRSTFSPGEEIPLDFKAAENFNGRVDLLASGFALDSGSDSGSEMSEAGSVISSQPMVGSMGTVTFAAPFEDGSYLFRIRDASKCEDDEILSLFFDVMVPHLTADAASASTCDSVNVSYTGAPGSEGDWIGLYRVGSEDDSPISRRYLDGTNNGTLAFVMPSSAGMYEFRIFGDDSADNLAASGPVEVGASSGVRIKAYPANVRSGEAITVSFWGAKPNSAIGMYEMTRPDKYMLAMQWTRGRSCGTMTFRAPSTPGRYDFRFFEDNVYRKLMGASNVVIVN</sequence>
<evidence type="ECO:0000256" key="1">
    <source>
        <dbReference type="SAM" id="MobiDB-lite"/>
    </source>
</evidence>
<evidence type="ECO:0000256" key="2">
    <source>
        <dbReference type="SAM" id="Phobius"/>
    </source>
</evidence>
<evidence type="ECO:0000313" key="5">
    <source>
        <dbReference type="EMBL" id="KUK95488.1"/>
    </source>
</evidence>
<dbReference type="EMBL" id="LGFT01000048">
    <property type="protein sequence ID" value="KUK43779.1"/>
    <property type="molecule type" value="Genomic_DNA"/>
</dbReference>
<feature type="domain" description="Carbohydrate-binding/sugar hydrolysis" evidence="3">
    <location>
        <begin position="101"/>
        <end position="237"/>
    </location>
</feature>
<dbReference type="InterPro" id="IPR022441">
    <property type="entry name" value="Para_beta_helix_rpt-2"/>
</dbReference>
<dbReference type="AlphaFoldDB" id="A0A101FSX7"/>
<dbReference type="InterPro" id="IPR006633">
    <property type="entry name" value="Carb-bd_sugar_hydrolysis-dom"/>
</dbReference>
<comment type="caution">
    <text evidence="4">The sequence shown here is derived from an EMBL/GenBank/DDBJ whole genome shotgun (WGS) entry which is preliminary data.</text>
</comment>
<keyword evidence="2" id="KW-0812">Transmembrane</keyword>
<keyword evidence="2" id="KW-0472">Membrane</keyword>
<reference evidence="5" key="1">
    <citation type="journal article" date="2015" name="MBio">
        <title>Genome-resolved metagenomic analysis reveals roles for candidate phyla and other microbial community members in biogeochemical transformations in oil reservoirs.</title>
        <authorList>
            <person name="Hu P."/>
            <person name="Tom L."/>
            <person name="Singh A."/>
            <person name="Thomas B.C."/>
            <person name="Baker B.J."/>
            <person name="Piceno Y.M."/>
            <person name="Andersen G.L."/>
            <person name="Banfield J.F."/>
        </authorList>
    </citation>
    <scope>NUCLEOTIDE SEQUENCE [LARGE SCALE GENOMIC DNA]</scope>
    <source>
        <strain evidence="5">56_747</strain>
    </source>
</reference>
<protein>
    <submittedName>
        <fullName evidence="4">Cell surface protein, putative</fullName>
    </submittedName>
</protein>
<feature type="transmembrane region" description="Helical" evidence="2">
    <location>
        <begin position="17"/>
        <end position="35"/>
    </location>
</feature>
<dbReference type="EMBL" id="LGHB01000034">
    <property type="protein sequence ID" value="KUK95488.1"/>
    <property type="molecule type" value="Genomic_DNA"/>
</dbReference>
<accession>A0A101FSX7</accession>
<dbReference type="InterPro" id="IPR006626">
    <property type="entry name" value="PbH1"/>
</dbReference>
<dbReference type="Pfam" id="PF05048">
    <property type="entry name" value="NosD"/>
    <property type="match status" value="1"/>
</dbReference>
<evidence type="ECO:0000313" key="6">
    <source>
        <dbReference type="Proteomes" id="UP000053961"/>
    </source>
</evidence>
<dbReference type="PATRIC" id="fig|301375.6.peg.1229"/>
<dbReference type="Proteomes" id="UP000057043">
    <property type="component" value="Unassembled WGS sequence"/>
</dbReference>
<keyword evidence="2" id="KW-1133">Transmembrane helix</keyword>
<dbReference type="NCBIfam" id="TIGR03804">
    <property type="entry name" value="para_beta_helix"/>
    <property type="match status" value="1"/>
</dbReference>
<dbReference type="InterPro" id="IPR011050">
    <property type="entry name" value="Pectin_lyase_fold/virulence"/>
</dbReference>
<proteinExistence type="predicted"/>
<dbReference type="InterPro" id="IPR012334">
    <property type="entry name" value="Pectin_lyas_fold"/>
</dbReference>
<dbReference type="InterPro" id="IPR007742">
    <property type="entry name" value="NosD_dom"/>
</dbReference>
<dbReference type="Gene3D" id="2.160.20.10">
    <property type="entry name" value="Single-stranded right-handed beta-helix, Pectin lyase-like"/>
    <property type="match status" value="1"/>
</dbReference>
<dbReference type="SMART" id="SM00722">
    <property type="entry name" value="CASH"/>
    <property type="match status" value="1"/>
</dbReference>
<dbReference type="Proteomes" id="UP000053961">
    <property type="component" value="Unassembled WGS sequence"/>
</dbReference>
<evidence type="ECO:0000313" key="4">
    <source>
        <dbReference type="EMBL" id="KUK43779.1"/>
    </source>
</evidence>
<dbReference type="SUPFAM" id="SSF51126">
    <property type="entry name" value="Pectin lyase-like"/>
    <property type="match status" value="1"/>
</dbReference>
<organism evidence="4 7">
    <name type="scientific">Methanothrix harundinacea</name>
    <dbReference type="NCBI Taxonomy" id="301375"/>
    <lineage>
        <taxon>Archaea</taxon>
        <taxon>Methanobacteriati</taxon>
        <taxon>Methanobacteriota</taxon>
        <taxon>Stenosarchaea group</taxon>
        <taxon>Methanomicrobia</taxon>
        <taxon>Methanotrichales</taxon>
        <taxon>Methanotrichaceae</taxon>
        <taxon>Methanothrix</taxon>
    </lineage>
</organism>
<gene>
    <name evidence="4" type="ORF">XD72_1849</name>
    <name evidence="5" type="ORF">XE07_1798</name>
</gene>